<dbReference type="KEGG" id="bsen:DP114_27530"/>
<dbReference type="EMBL" id="CP030118">
    <property type="protein sequence ID" value="QDL11144.1"/>
    <property type="molecule type" value="Genomic_DNA"/>
</dbReference>
<protein>
    <submittedName>
        <fullName evidence="1">Uncharacterized protein</fullName>
    </submittedName>
</protein>
<dbReference type="AlphaFoldDB" id="A0A856MM24"/>
<gene>
    <name evidence="1" type="ORF">DP114_27530</name>
</gene>
<organism evidence="1 2">
    <name type="scientific">Brasilonema sennae CENA114</name>
    <dbReference type="NCBI Taxonomy" id="415709"/>
    <lineage>
        <taxon>Bacteria</taxon>
        <taxon>Bacillati</taxon>
        <taxon>Cyanobacteriota</taxon>
        <taxon>Cyanophyceae</taxon>
        <taxon>Nostocales</taxon>
        <taxon>Scytonemataceae</taxon>
        <taxon>Brasilonema</taxon>
        <taxon>Bromeliae group (in: Brasilonema)</taxon>
    </lineage>
</organism>
<sequence>MNEATIRRLDALVKKSETPAESLRERLNQLYESECLTLIGKNNEQDAADISRLIRLSYLSFLQNLGYSQIDCQLIKLEFD</sequence>
<proteinExistence type="predicted"/>
<evidence type="ECO:0000313" key="2">
    <source>
        <dbReference type="Proteomes" id="UP000503129"/>
    </source>
</evidence>
<evidence type="ECO:0000313" key="1">
    <source>
        <dbReference type="EMBL" id="QDL11144.1"/>
    </source>
</evidence>
<dbReference type="Proteomes" id="UP000503129">
    <property type="component" value="Chromosome"/>
</dbReference>
<accession>A0A856MM24</accession>
<name>A0A856MM24_9CYAN</name>
<reference evidence="1 2" key="1">
    <citation type="submission" date="2018-06" db="EMBL/GenBank/DDBJ databases">
        <title>Comparative genomics of Brasilonema spp. strains.</title>
        <authorList>
            <person name="Alvarenga D.O."/>
            <person name="Fiore M.F."/>
            <person name="Varani A.M."/>
        </authorList>
    </citation>
    <scope>NUCLEOTIDE SEQUENCE [LARGE SCALE GENOMIC DNA]</scope>
    <source>
        <strain evidence="1 2">CENA114</strain>
    </source>
</reference>
<keyword evidence="2" id="KW-1185">Reference proteome</keyword>